<evidence type="ECO:0000313" key="3">
    <source>
        <dbReference type="Proteomes" id="UP000676079"/>
    </source>
</evidence>
<sequence>MSGLLAYFFLAVGVQFGGHEVRALGAAYGWSGEAGRVTVTHEAQVRREVRCYGTFDPGDGPAREGVWFHSSHGCAPGRVVGARLVDGEETWVSTTLEDRAYEVGAPGGVFGSVLLLLVIGLLCFGLGGLFGLGAAAVGGGLALEAVRRLRGGQSK</sequence>
<accession>A0ABX8BS69</accession>
<feature type="transmembrane region" description="Helical" evidence="1">
    <location>
        <begin position="113"/>
        <end position="146"/>
    </location>
</feature>
<dbReference type="RefSeq" id="WP_220560362.1">
    <property type="nucleotide sequence ID" value="NZ_CP074133.1"/>
</dbReference>
<evidence type="ECO:0008006" key="4">
    <source>
        <dbReference type="Google" id="ProtNLM"/>
    </source>
</evidence>
<dbReference type="Proteomes" id="UP000676079">
    <property type="component" value="Chromosome"/>
</dbReference>
<keyword evidence="1" id="KW-1133">Transmembrane helix</keyword>
<gene>
    <name evidence="2" type="ORF">KGD84_11880</name>
</gene>
<name>A0ABX8BS69_9ACTN</name>
<proteinExistence type="predicted"/>
<keyword evidence="1" id="KW-0472">Membrane</keyword>
<protein>
    <recommendedName>
        <fullName evidence="4">DUF3592 domain-containing protein</fullName>
    </recommendedName>
</protein>
<keyword evidence="1" id="KW-0812">Transmembrane</keyword>
<reference evidence="2 3" key="1">
    <citation type="submission" date="2021-05" db="EMBL/GenBank/DDBJ databases">
        <title>Direct Submission.</title>
        <authorList>
            <person name="Li K."/>
            <person name="Gao J."/>
        </authorList>
    </citation>
    <scope>NUCLEOTIDE SEQUENCE [LARGE SCALE GENOMIC DNA]</scope>
    <source>
        <strain evidence="2 3">Mg02</strain>
    </source>
</reference>
<keyword evidence="3" id="KW-1185">Reference proteome</keyword>
<evidence type="ECO:0000313" key="2">
    <source>
        <dbReference type="EMBL" id="QUX24896.1"/>
    </source>
</evidence>
<evidence type="ECO:0000256" key="1">
    <source>
        <dbReference type="SAM" id="Phobius"/>
    </source>
</evidence>
<dbReference type="EMBL" id="CP074133">
    <property type="protein sequence ID" value="QUX24896.1"/>
    <property type="molecule type" value="Genomic_DNA"/>
</dbReference>
<organism evidence="2 3">
    <name type="scientific">Nocardiopsis changdeensis</name>
    <dbReference type="NCBI Taxonomy" id="2831969"/>
    <lineage>
        <taxon>Bacteria</taxon>
        <taxon>Bacillati</taxon>
        <taxon>Actinomycetota</taxon>
        <taxon>Actinomycetes</taxon>
        <taxon>Streptosporangiales</taxon>
        <taxon>Nocardiopsidaceae</taxon>
        <taxon>Nocardiopsis</taxon>
    </lineage>
</organism>